<dbReference type="Proteomes" id="UP000201797">
    <property type="component" value="Segment"/>
</dbReference>
<protein>
    <submittedName>
        <fullName evidence="1">Baseplate hub assembly catalyst</fullName>
    </submittedName>
</protein>
<proteinExistence type="predicted"/>
<dbReference type="RefSeq" id="YP_009302095.1">
    <property type="nucleotide sequence ID" value="NC_031242.1"/>
</dbReference>
<dbReference type="EMBL" id="KU594605">
    <property type="protein sequence ID" value="AMO42796.1"/>
    <property type="molecule type" value="Genomic_DNA"/>
</dbReference>
<name>A0A127KLK0_9CAUD</name>
<reference evidence="1 2" key="1">
    <citation type="submission" date="2016-01" db="EMBL/GenBank/DDBJ databases">
        <title>The genomic content and context of auxiliary metabolic genes in marine cyanophages.</title>
        <authorList>
            <person name="Marston M.F."/>
            <person name="Martiny J.B.H."/>
            <person name="Crummett L.T."/>
        </authorList>
    </citation>
    <scope>NUCLEOTIDE SEQUENCE [LARGE SCALE GENOMIC DNA]</scope>
    <source>
        <strain evidence="1">RW_29_0704</strain>
    </source>
</reference>
<dbReference type="OrthoDB" id="28005at10239"/>
<sequence length="45" mass="5597">MHHHKWNPEYVDNLMPWEKEIYVNLLIKFLREEEKRMKEQQAASG</sequence>
<evidence type="ECO:0000313" key="1">
    <source>
        <dbReference type="EMBL" id="AMO42796.1"/>
    </source>
</evidence>
<accession>A0A127KLK0</accession>
<dbReference type="KEGG" id="vg:29124012"/>
<organism evidence="1 2">
    <name type="scientific">Cyanophage S-RIM50</name>
    <dbReference type="NCBI Taxonomy" id="687803"/>
    <lineage>
        <taxon>Viruses</taxon>
        <taxon>Duplodnaviria</taxon>
        <taxon>Heunggongvirae</taxon>
        <taxon>Uroviricota</taxon>
        <taxon>Caudoviricetes</taxon>
        <taxon>Pantevenvirales</taxon>
        <taxon>Kyanoviridae</taxon>
        <taxon>Neptunevirus</taxon>
        <taxon>Neptunevirus srim50</taxon>
    </lineage>
</organism>
<dbReference type="GeneID" id="29124012"/>
<keyword evidence="2" id="KW-1185">Reference proteome</keyword>
<gene>
    <name evidence="1" type="ORF">R290704_008</name>
</gene>
<evidence type="ECO:0000313" key="2">
    <source>
        <dbReference type="Proteomes" id="UP000201797"/>
    </source>
</evidence>